<dbReference type="SMART" id="SM00450">
    <property type="entry name" value="RHOD"/>
    <property type="match status" value="1"/>
</dbReference>
<organism evidence="2 3">
    <name type="scientific">Neobacillus thermocopriae</name>
    <dbReference type="NCBI Taxonomy" id="1215031"/>
    <lineage>
        <taxon>Bacteria</taxon>
        <taxon>Bacillati</taxon>
        <taxon>Bacillota</taxon>
        <taxon>Bacilli</taxon>
        <taxon>Bacillales</taxon>
        <taxon>Bacillaceae</taxon>
        <taxon>Neobacillus</taxon>
    </lineage>
</organism>
<dbReference type="EMBL" id="JAAIUV010000034">
    <property type="protein sequence ID" value="NEX80201.1"/>
    <property type="molecule type" value="Genomic_DNA"/>
</dbReference>
<dbReference type="PROSITE" id="PS50206">
    <property type="entry name" value="RHODANESE_3"/>
    <property type="match status" value="1"/>
</dbReference>
<dbReference type="InterPro" id="IPR051682">
    <property type="entry name" value="Mito_Persulfide_Diox"/>
</dbReference>
<dbReference type="SMART" id="SM00849">
    <property type="entry name" value="Lactamase_B"/>
    <property type="match status" value="1"/>
</dbReference>
<dbReference type="InterPro" id="IPR036866">
    <property type="entry name" value="RibonucZ/Hydroxyglut_hydro"/>
</dbReference>
<dbReference type="GO" id="GO:0006749">
    <property type="term" value="P:glutathione metabolic process"/>
    <property type="evidence" value="ECO:0007669"/>
    <property type="project" value="InterPro"/>
</dbReference>
<dbReference type="PANTHER" id="PTHR43084">
    <property type="entry name" value="PERSULFIDE DIOXYGENASE ETHE1"/>
    <property type="match status" value="1"/>
</dbReference>
<dbReference type="FunFam" id="3.40.250.10:FF:000040">
    <property type="entry name" value="Zn-dependent hydroxyacylglutathione hydrolase"/>
    <property type="match status" value="1"/>
</dbReference>
<dbReference type="GO" id="GO:0070813">
    <property type="term" value="P:hydrogen sulfide metabolic process"/>
    <property type="evidence" value="ECO:0007669"/>
    <property type="project" value="TreeGrafter"/>
</dbReference>
<dbReference type="SUPFAM" id="SSF56281">
    <property type="entry name" value="Metallo-hydrolase/oxidoreductase"/>
    <property type="match status" value="1"/>
</dbReference>
<keyword evidence="3" id="KW-1185">Reference proteome</keyword>
<dbReference type="InterPro" id="IPR001763">
    <property type="entry name" value="Rhodanese-like_dom"/>
</dbReference>
<dbReference type="Gene3D" id="3.60.15.10">
    <property type="entry name" value="Ribonuclease Z/Hydroxyacylglutathione hydrolase-like"/>
    <property type="match status" value="1"/>
</dbReference>
<dbReference type="InterPro" id="IPR036873">
    <property type="entry name" value="Rhodanese-like_dom_sf"/>
</dbReference>
<dbReference type="CDD" id="cd07724">
    <property type="entry name" value="POD-like_MBL-fold"/>
    <property type="match status" value="1"/>
</dbReference>
<protein>
    <submittedName>
        <fullName evidence="2">MBL fold metallo-hydrolase</fullName>
    </submittedName>
</protein>
<sequence>MTVKAMTAKEVTRKVFHKEELFILDVRNESDFLDWKIEGKNFDYLNIPYFELLDGVDRILEKLPSDKEILVVCAKEGSSVMVAEMLSEKGLNVSYLKGGMKAWSEHLEPVKVGELTDGGEIYQFVRIGKGCLSYMVISNGEAAIIDATRMTDIFLDFAKEKGAKITHVFDTHLHADHISGGRTMAKETGATYWLPPKDAMEVTFEYMPLEGGNVVTIGNTAIDIHALYSPGHTIGSTSLVVDGKFLLSGDILFINSIGRPDLAGKAEDWVTDLRESLYSRYRELSADLVVLPAHFMIMDELKEDGSVSEKLGTLFVNNHGLNIEDENEFRKLVTENLPPQPNAYQEIRKTNMGKMNPDLEKQREMEIGPNRCAVR</sequence>
<name>A0A6B3TW70_9BACI</name>
<proteinExistence type="predicted"/>
<dbReference type="Pfam" id="PF00581">
    <property type="entry name" value="Rhodanese"/>
    <property type="match status" value="1"/>
</dbReference>
<dbReference type="AlphaFoldDB" id="A0A6B3TW70"/>
<dbReference type="SUPFAM" id="SSF52821">
    <property type="entry name" value="Rhodanese/Cell cycle control phosphatase"/>
    <property type="match status" value="1"/>
</dbReference>
<dbReference type="GO" id="GO:0050313">
    <property type="term" value="F:sulfur dioxygenase activity"/>
    <property type="evidence" value="ECO:0007669"/>
    <property type="project" value="InterPro"/>
</dbReference>
<dbReference type="InterPro" id="IPR044528">
    <property type="entry name" value="POD-like_MBL-fold"/>
</dbReference>
<evidence type="ECO:0000313" key="2">
    <source>
        <dbReference type="EMBL" id="NEX80201.1"/>
    </source>
</evidence>
<dbReference type="Proteomes" id="UP000481621">
    <property type="component" value="Unassembled WGS sequence"/>
</dbReference>
<dbReference type="InterPro" id="IPR001279">
    <property type="entry name" value="Metallo-B-lactamas"/>
</dbReference>
<accession>A0A6B3TW70</accession>
<feature type="domain" description="Rhodanese" evidence="1">
    <location>
        <begin position="17"/>
        <end position="112"/>
    </location>
</feature>
<evidence type="ECO:0000259" key="1">
    <source>
        <dbReference type="PROSITE" id="PS50206"/>
    </source>
</evidence>
<dbReference type="GO" id="GO:0016787">
    <property type="term" value="F:hydrolase activity"/>
    <property type="evidence" value="ECO:0007669"/>
    <property type="project" value="UniProtKB-KW"/>
</dbReference>
<comment type="caution">
    <text evidence="2">The sequence shown here is derived from an EMBL/GenBank/DDBJ whole genome shotgun (WGS) entry which is preliminary data.</text>
</comment>
<dbReference type="Pfam" id="PF00753">
    <property type="entry name" value="Lactamase_B"/>
    <property type="match status" value="1"/>
</dbReference>
<dbReference type="RefSeq" id="WP_038535303.1">
    <property type="nucleotide sequence ID" value="NZ_JAAIUV010000034.1"/>
</dbReference>
<evidence type="ECO:0000313" key="3">
    <source>
        <dbReference type="Proteomes" id="UP000481621"/>
    </source>
</evidence>
<keyword evidence="2" id="KW-0378">Hydrolase</keyword>
<dbReference type="Gene3D" id="3.40.250.10">
    <property type="entry name" value="Rhodanese-like domain"/>
    <property type="match status" value="1"/>
</dbReference>
<gene>
    <name evidence="2" type="ORF">G4Z05_15305</name>
</gene>
<reference evidence="2" key="1">
    <citation type="submission" date="2020-02" db="EMBL/GenBank/DDBJ databases">
        <title>Bacillus sedimentmangrovi sp. nov., isolated from sediment of the mangrove ecosystem.</title>
        <authorList>
            <person name="Liu G."/>
        </authorList>
    </citation>
    <scope>NUCLEOTIDE SEQUENCE [LARGE SCALE GENOMIC DNA]</scope>
    <source>
        <strain evidence="2">SgZ-7</strain>
    </source>
</reference>
<dbReference type="PANTHER" id="PTHR43084:SF7">
    <property type="entry name" value="BETA-LACTAMASE DOMAIN PROTEIN"/>
    <property type="match status" value="1"/>
</dbReference>